<keyword evidence="4 6" id="KW-1133">Transmembrane helix</keyword>
<evidence type="ECO:0000256" key="5">
    <source>
        <dbReference type="ARBA" id="ARBA00023136"/>
    </source>
</evidence>
<comment type="caution">
    <text evidence="8">The sequence shown here is derived from an EMBL/GenBank/DDBJ whole genome shotgun (WGS) entry which is preliminary data.</text>
</comment>
<dbReference type="Pfam" id="PF00482">
    <property type="entry name" value="T2SSF"/>
    <property type="match status" value="1"/>
</dbReference>
<evidence type="ECO:0000256" key="3">
    <source>
        <dbReference type="ARBA" id="ARBA00022692"/>
    </source>
</evidence>
<keyword evidence="2" id="KW-1003">Cell membrane</keyword>
<accession>A0ABP8PD94</accession>
<dbReference type="PANTHER" id="PTHR35007">
    <property type="entry name" value="INTEGRAL MEMBRANE PROTEIN-RELATED"/>
    <property type="match status" value="1"/>
</dbReference>
<name>A0ABP8PD94_9MICO</name>
<organism evidence="8 9">
    <name type="scientific">Microbacterium panaciterrae</name>
    <dbReference type="NCBI Taxonomy" id="985759"/>
    <lineage>
        <taxon>Bacteria</taxon>
        <taxon>Bacillati</taxon>
        <taxon>Actinomycetota</taxon>
        <taxon>Actinomycetes</taxon>
        <taxon>Micrococcales</taxon>
        <taxon>Microbacteriaceae</taxon>
        <taxon>Microbacterium</taxon>
    </lineage>
</organism>
<gene>
    <name evidence="8" type="ORF">GCM10023171_18000</name>
</gene>
<evidence type="ECO:0000259" key="7">
    <source>
        <dbReference type="Pfam" id="PF00482"/>
    </source>
</evidence>
<feature type="transmembrane region" description="Helical" evidence="6">
    <location>
        <begin position="203"/>
        <end position="226"/>
    </location>
</feature>
<keyword evidence="5 6" id="KW-0472">Membrane</keyword>
<reference evidence="9" key="1">
    <citation type="journal article" date="2019" name="Int. J. Syst. Evol. Microbiol.">
        <title>The Global Catalogue of Microorganisms (GCM) 10K type strain sequencing project: providing services to taxonomists for standard genome sequencing and annotation.</title>
        <authorList>
            <consortium name="The Broad Institute Genomics Platform"/>
            <consortium name="The Broad Institute Genome Sequencing Center for Infectious Disease"/>
            <person name="Wu L."/>
            <person name="Ma J."/>
        </authorList>
    </citation>
    <scope>NUCLEOTIDE SEQUENCE [LARGE SCALE GENOMIC DNA]</scope>
    <source>
        <strain evidence="9">JCM 17839</strain>
    </source>
</reference>
<keyword evidence="3 6" id="KW-0812">Transmembrane</keyword>
<sequence>MSKTTRTNFVIGLVLGTLATAITGFPVMVLLGPAAMVGLPALLGKPSTHERDLVLALETWARSLSSTAETGVFTLREVITITQGSAPPMLQKPVNRLVARLSTTWSTADALHAFADDLDSIYSDEVVIYLIQAAEFNAGGLSVALTSVADNLSSQAKQKLETEAELAKPRQTMITMTAIMGLALAWILLSASSPQMQFFRTPVGAVALMVVLGVFLLLMIWAKVLARPVVLPRILQHGELS</sequence>
<feature type="transmembrane region" description="Helical" evidence="6">
    <location>
        <begin position="173"/>
        <end position="191"/>
    </location>
</feature>
<comment type="subcellular location">
    <subcellularLocation>
        <location evidence="1">Cell membrane</location>
        <topology evidence="1">Multi-pass membrane protein</topology>
    </subcellularLocation>
</comment>
<evidence type="ECO:0000256" key="1">
    <source>
        <dbReference type="ARBA" id="ARBA00004651"/>
    </source>
</evidence>
<evidence type="ECO:0000313" key="9">
    <source>
        <dbReference type="Proteomes" id="UP001500731"/>
    </source>
</evidence>
<protein>
    <recommendedName>
        <fullName evidence="7">Type II secretion system protein GspF domain-containing protein</fullName>
    </recommendedName>
</protein>
<feature type="transmembrane region" description="Helical" evidence="6">
    <location>
        <begin position="12"/>
        <end position="43"/>
    </location>
</feature>
<evidence type="ECO:0000256" key="2">
    <source>
        <dbReference type="ARBA" id="ARBA00022475"/>
    </source>
</evidence>
<dbReference type="PANTHER" id="PTHR35007:SF3">
    <property type="entry name" value="POSSIBLE CONSERVED ALANINE RICH MEMBRANE PROTEIN"/>
    <property type="match status" value="1"/>
</dbReference>
<evidence type="ECO:0000256" key="4">
    <source>
        <dbReference type="ARBA" id="ARBA00022989"/>
    </source>
</evidence>
<evidence type="ECO:0000313" key="8">
    <source>
        <dbReference type="EMBL" id="GAA4484708.1"/>
    </source>
</evidence>
<dbReference type="Proteomes" id="UP001500731">
    <property type="component" value="Unassembled WGS sequence"/>
</dbReference>
<keyword evidence="9" id="KW-1185">Reference proteome</keyword>
<proteinExistence type="predicted"/>
<evidence type="ECO:0000256" key="6">
    <source>
        <dbReference type="SAM" id="Phobius"/>
    </source>
</evidence>
<feature type="domain" description="Type II secretion system protein GspF" evidence="7">
    <location>
        <begin position="61"/>
        <end position="188"/>
    </location>
</feature>
<dbReference type="EMBL" id="BAABGP010000012">
    <property type="protein sequence ID" value="GAA4484708.1"/>
    <property type="molecule type" value="Genomic_DNA"/>
</dbReference>
<dbReference type="InterPro" id="IPR018076">
    <property type="entry name" value="T2SS_GspF_dom"/>
</dbReference>